<dbReference type="GO" id="GO:0006793">
    <property type="term" value="P:phosphorus metabolic process"/>
    <property type="evidence" value="ECO:0007669"/>
    <property type="project" value="UniProtKB-ARBA"/>
</dbReference>
<dbReference type="GO" id="GO:0003824">
    <property type="term" value="F:catalytic activity"/>
    <property type="evidence" value="ECO:0007669"/>
    <property type="project" value="InterPro"/>
</dbReference>
<accession>A0A858RFL2</accession>
<dbReference type="KEGG" id="luo:HHL09_08915"/>
<evidence type="ECO:0000259" key="1">
    <source>
        <dbReference type="PROSITE" id="PS50035"/>
    </source>
</evidence>
<dbReference type="EMBL" id="CP051774">
    <property type="protein sequence ID" value="QJE95896.1"/>
    <property type="molecule type" value="Genomic_DNA"/>
</dbReference>
<dbReference type="Pfam" id="PF13091">
    <property type="entry name" value="PLDc_2"/>
    <property type="match status" value="1"/>
</dbReference>
<sequence>MRELILNEEIHTRVIGELVPSARRFLWIVTADIKDMHVARGKRSVPFLRVLAELVEEGVAVRLIHAKEPGPRFREDFDRYPVLLESDLFERVLCPRVHTKSVIADGKRAFVGSPNLTGAGMGAKHADKRNFEAGFLTDEAEDLEKLVGWVDELFLGDYCGRCRLRDRCPDPLDREA</sequence>
<name>A0A858RFL2_9BACT</name>
<dbReference type="AlphaFoldDB" id="A0A858RFL2"/>
<proteinExistence type="predicted"/>
<dbReference type="PROSITE" id="PS50035">
    <property type="entry name" value="PLD"/>
    <property type="match status" value="1"/>
</dbReference>
<dbReference type="InterPro" id="IPR025202">
    <property type="entry name" value="PLD-like_dom"/>
</dbReference>
<dbReference type="RefSeq" id="WP_169454209.1">
    <property type="nucleotide sequence ID" value="NZ_CP051774.1"/>
</dbReference>
<feature type="domain" description="PLD phosphodiesterase" evidence="1">
    <location>
        <begin position="98"/>
        <end position="120"/>
    </location>
</feature>
<evidence type="ECO:0000313" key="3">
    <source>
        <dbReference type="Proteomes" id="UP000501812"/>
    </source>
</evidence>
<protein>
    <submittedName>
        <fullName evidence="2">Phosphatidylserine synthase</fullName>
    </submittedName>
</protein>
<organism evidence="2 3">
    <name type="scientific">Luteolibacter luteus</name>
    <dbReference type="NCBI Taxonomy" id="2728835"/>
    <lineage>
        <taxon>Bacteria</taxon>
        <taxon>Pseudomonadati</taxon>
        <taxon>Verrucomicrobiota</taxon>
        <taxon>Verrucomicrobiia</taxon>
        <taxon>Verrucomicrobiales</taxon>
        <taxon>Verrucomicrobiaceae</taxon>
        <taxon>Luteolibacter</taxon>
    </lineage>
</organism>
<evidence type="ECO:0000313" key="2">
    <source>
        <dbReference type="EMBL" id="QJE95896.1"/>
    </source>
</evidence>
<dbReference type="SUPFAM" id="SSF56024">
    <property type="entry name" value="Phospholipase D/nuclease"/>
    <property type="match status" value="1"/>
</dbReference>
<dbReference type="InterPro" id="IPR001736">
    <property type="entry name" value="PLipase_D/transphosphatidylase"/>
</dbReference>
<dbReference type="Proteomes" id="UP000501812">
    <property type="component" value="Chromosome"/>
</dbReference>
<gene>
    <name evidence="2" type="ORF">HHL09_08915</name>
</gene>
<dbReference type="Gene3D" id="3.30.870.10">
    <property type="entry name" value="Endonuclease Chain A"/>
    <property type="match status" value="1"/>
</dbReference>
<reference evidence="2 3" key="1">
    <citation type="submission" date="2020-04" db="EMBL/GenBank/DDBJ databases">
        <title>Luteolibacter sp. G-1-1-1 isolated from soil.</title>
        <authorList>
            <person name="Dahal R.H."/>
        </authorList>
    </citation>
    <scope>NUCLEOTIDE SEQUENCE [LARGE SCALE GENOMIC DNA]</scope>
    <source>
        <strain evidence="2 3">G-1-1-1</strain>
    </source>
</reference>
<keyword evidence="3" id="KW-1185">Reference proteome</keyword>
<dbReference type="CDD" id="cd00138">
    <property type="entry name" value="PLDc_SF"/>
    <property type="match status" value="1"/>
</dbReference>